<dbReference type="Gene3D" id="1.10.510.10">
    <property type="entry name" value="Transferase(Phosphotransferase) domain 1"/>
    <property type="match status" value="1"/>
</dbReference>
<evidence type="ECO:0000256" key="15">
    <source>
        <dbReference type="SAM" id="Phobius"/>
    </source>
</evidence>
<keyword evidence="5 15" id="KW-0812">Transmembrane</keyword>
<evidence type="ECO:0000259" key="16">
    <source>
        <dbReference type="PROSITE" id="PS50011"/>
    </source>
</evidence>
<evidence type="ECO:0000256" key="11">
    <source>
        <dbReference type="ARBA" id="ARBA00022989"/>
    </source>
</evidence>
<dbReference type="PANTHER" id="PTHR27002">
    <property type="entry name" value="RECEPTOR-LIKE SERINE/THREONINE-PROTEIN KINASE SD1-8"/>
    <property type="match status" value="1"/>
</dbReference>
<keyword evidence="4" id="KW-0808">Transferase</keyword>
<keyword evidence="10" id="KW-0067">ATP-binding</keyword>
<dbReference type="SUPFAM" id="SSF56112">
    <property type="entry name" value="Protein kinase-like (PK-like)"/>
    <property type="match status" value="1"/>
</dbReference>
<dbReference type="PROSITE" id="PS00108">
    <property type="entry name" value="PROTEIN_KINASE_ST"/>
    <property type="match status" value="1"/>
</dbReference>
<comment type="subcellular location">
    <subcellularLocation>
        <location evidence="1">Membrane</location>
        <topology evidence="1">Single-pass membrane protein</topology>
    </subcellularLocation>
</comment>
<dbReference type="GO" id="GO:0005524">
    <property type="term" value="F:ATP binding"/>
    <property type="evidence" value="ECO:0007669"/>
    <property type="project" value="UniProtKB-KW"/>
</dbReference>
<protein>
    <recommendedName>
        <fullName evidence="20">Cysteine-rich receptor-like protein kinase 10</fullName>
    </recommendedName>
</protein>
<dbReference type="InterPro" id="IPR038408">
    <property type="entry name" value="GNK2_sf"/>
</dbReference>
<feature type="transmembrane region" description="Helical" evidence="15">
    <location>
        <begin position="44"/>
        <end position="65"/>
    </location>
</feature>
<name>A0A8J5HI43_ZINOF</name>
<dbReference type="PROSITE" id="PS50011">
    <property type="entry name" value="PROTEIN_KINASE_DOM"/>
    <property type="match status" value="1"/>
</dbReference>
<feature type="domain" description="Gnk2-homologous" evidence="17">
    <location>
        <begin position="63"/>
        <end position="166"/>
    </location>
</feature>
<dbReference type="FunFam" id="3.30.430.20:FF:000002">
    <property type="entry name" value="Cysteine-rich receptor-like protein kinase 10"/>
    <property type="match status" value="1"/>
</dbReference>
<keyword evidence="12 15" id="KW-0472">Membrane</keyword>
<feature type="transmembrane region" description="Helical" evidence="15">
    <location>
        <begin position="344"/>
        <end position="364"/>
    </location>
</feature>
<evidence type="ECO:0000256" key="1">
    <source>
        <dbReference type="ARBA" id="ARBA00004167"/>
    </source>
</evidence>
<evidence type="ECO:0000259" key="17">
    <source>
        <dbReference type="PROSITE" id="PS51473"/>
    </source>
</evidence>
<feature type="domain" description="Gnk2-homologous" evidence="17">
    <location>
        <begin position="172"/>
        <end position="278"/>
    </location>
</feature>
<evidence type="ECO:0000256" key="14">
    <source>
        <dbReference type="SAM" id="MobiDB-lite"/>
    </source>
</evidence>
<dbReference type="CDD" id="cd23509">
    <property type="entry name" value="Gnk2-like"/>
    <property type="match status" value="2"/>
</dbReference>
<dbReference type="GO" id="GO:0005886">
    <property type="term" value="C:plasma membrane"/>
    <property type="evidence" value="ECO:0007669"/>
    <property type="project" value="TreeGrafter"/>
</dbReference>
<dbReference type="FunFam" id="3.30.430.20:FF:000003">
    <property type="entry name" value="Cysteine-rich RLK (RECEPTOR-like protein kinase) 10"/>
    <property type="match status" value="1"/>
</dbReference>
<comment type="caution">
    <text evidence="18">The sequence shown here is derived from an EMBL/GenBank/DDBJ whole genome shotgun (WGS) entry which is preliminary data.</text>
</comment>
<dbReference type="FunFam" id="1.10.510.10:FF:000129">
    <property type="entry name" value="cysteine-rich receptor-like protein kinase 10"/>
    <property type="match status" value="1"/>
</dbReference>
<proteinExistence type="predicted"/>
<accession>A0A8J5HI43</accession>
<dbReference type="InterPro" id="IPR011009">
    <property type="entry name" value="Kinase-like_dom_sf"/>
</dbReference>
<evidence type="ECO:0000256" key="3">
    <source>
        <dbReference type="ARBA" id="ARBA00022553"/>
    </source>
</evidence>
<keyword evidence="19" id="KW-1185">Reference proteome</keyword>
<evidence type="ECO:0000256" key="8">
    <source>
        <dbReference type="ARBA" id="ARBA00022741"/>
    </source>
</evidence>
<dbReference type="Pfam" id="PF01657">
    <property type="entry name" value="Stress-antifung"/>
    <property type="match status" value="2"/>
</dbReference>
<evidence type="ECO:0000256" key="10">
    <source>
        <dbReference type="ARBA" id="ARBA00022840"/>
    </source>
</evidence>
<evidence type="ECO:0000256" key="12">
    <source>
        <dbReference type="ARBA" id="ARBA00023136"/>
    </source>
</evidence>
<dbReference type="SMART" id="SM00220">
    <property type="entry name" value="S_TKc"/>
    <property type="match status" value="1"/>
</dbReference>
<dbReference type="Gene3D" id="3.30.430.20">
    <property type="entry name" value="Gnk2 domain, C-X8-C-X2-C motif"/>
    <property type="match status" value="2"/>
</dbReference>
<keyword evidence="2" id="KW-0723">Serine/threonine-protein kinase</keyword>
<dbReference type="InterPro" id="IPR008271">
    <property type="entry name" value="Ser/Thr_kinase_AS"/>
</dbReference>
<dbReference type="PROSITE" id="PS51473">
    <property type="entry name" value="GNK2"/>
    <property type="match status" value="2"/>
</dbReference>
<feature type="domain" description="Protein kinase" evidence="16">
    <location>
        <begin position="411"/>
        <end position="711"/>
    </location>
</feature>
<keyword evidence="13" id="KW-0325">Glycoprotein</keyword>
<evidence type="ECO:0000256" key="7">
    <source>
        <dbReference type="ARBA" id="ARBA00022737"/>
    </source>
</evidence>
<dbReference type="AlphaFoldDB" id="A0A8J5HI43"/>
<dbReference type="GO" id="GO:0004674">
    <property type="term" value="F:protein serine/threonine kinase activity"/>
    <property type="evidence" value="ECO:0007669"/>
    <property type="project" value="UniProtKB-KW"/>
</dbReference>
<feature type="compositionally biased region" description="Low complexity" evidence="14">
    <location>
        <begin position="733"/>
        <end position="742"/>
    </location>
</feature>
<dbReference type="Proteomes" id="UP000734854">
    <property type="component" value="Unassembled WGS sequence"/>
</dbReference>
<keyword evidence="11 15" id="KW-1133">Transmembrane helix</keyword>
<keyword evidence="3" id="KW-0597">Phosphoprotein</keyword>
<organism evidence="18 19">
    <name type="scientific">Zingiber officinale</name>
    <name type="common">Ginger</name>
    <name type="synonym">Amomum zingiber</name>
    <dbReference type="NCBI Taxonomy" id="94328"/>
    <lineage>
        <taxon>Eukaryota</taxon>
        <taxon>Viridiplantae</taxon>
        <taxon>Streptophyta</taxon>
        <taxon>Embryophyta</taxon>
        <taxon>Tracheophyta</taxon>
        <taxon>Spermatophyta</taxon>
        <taxon>Magnoliopsida</taxon>
        <taxon>Liliopsida</taxon>
        <taxon>Zingiberales</taxon>
        <taxon>Zingiberaceae</taxon>
        <taxon>Zingiber</taxon>
    </lineage>
</organism>
<evidence type="ECO:0000313" key="19">
    <source>
        <dbReference type="Proteomes" id="UP000734854"/>
    </source>
</evidence>
<dbReference type="Gene3D" id="3.30.200.20">
    <property type="entry name" value="Phosphorylase Kinase, domain 1"/>
    <property type="match status" value="1"/>
</dbReference>
<dbReference type="InterPro" id="IPR000719">
    <property type="entry name" value="Prot_kinase_dom"/>
</dbReference>
<keyword evidence="8" id="KW-0547">Nucleotide-binding</keyword>
<keyword evidence="7" id="KW-0677">Repeat</keyword>
<dbReference type="Pfam" id="PF07714">
    <property type="entry name" value="PK_Tyr_Ser-Thr"/>
    <property type="match status" value="1"/>
</dbReference>
<evidence type="ECO:0000313" key="18">
    <source>
        <dbReference type="EMBL" id="KAG6525101.1"/>
    </source>
</evidence>
<evidence type="ECO:0000256" key="6">
    <source>
        <dbReference type="ARBA" id="ARBA00022729"/>
    </source>
</evidence>
<feature type="region of interest" description="Disordered" evidence="14">
    <location>
        <begin position="733"/>
        <end position="763"/>
    </location>
</feature>
<dbReference type="InterPro" id="IPR001245">
    <property type="entry name" value="Ser-Thr/Tyr_kinase_cat_dom"/>
</dbReference>
<dbReference type="EMBL" id="JACMSC010000004">
    <property type="protein sequence ID" value="KAG6525101.1"/>
    <property type="molecule type" value="Genomic_DNA"/>
</dbReference>
<dbReference type="CDD" id="cd14066">
    <property type="entry name" value="STKc_IRAK"/>
    <property type="match status" value="1"/>
</dbReference>
<dbReference type="GO" id="GO:0006979">
    <property type="term" value="P:response to oxidative stress"/>
    <property type="evidence" value="ECO:0007669"/>
    <property type="project" value="UniProtKB-ARBA"/>
</dbReference>
<evidence type="ECO:0000256" key="2">
    <source>
        <dbReference type="ARBA" id="ARBA00022527"/>
    </source>
</evidence>
<reference evidence="18 19" key="1">
    <citation type="submission" date="2020-08" db="EMBL/GenBank/DDBJ databases">
        <title>Plant Genome Project.</title>
        <authorList>
            <person name="Zhang R.-G."/>
        </authorList>
    </citation>
    <scope>NUCLEOTIDE SEQUENCE [LARGE SCALE GENOMIC DNA]</scope>
    <source>
        <tissue evidence="18">Rhizome</tissue>
    </source>
</reference>
<evidence type="ECO:0000256" key="5">
    <source>
        <dbReference type="ARBA" id="ARBA00022692"/>
    </source>
</evidence>
<feature type="transmembrane region" description="Helical" evidence="15">
    <location>
        <begin position="6"/>
        <end position="23"/>
    </location>
</feature>
<evidence type="ECO:0000256" key="4">
    <source>
        <dbReference type="ARBA" id="ARBA00022679"/>
    </source>
</evidence>
<evidence type="ECO:0000256" key="9">
    <source>
        <dbReference type="ARBA" id="ARBA00022777"/>
    </source>
</evidence>
<keyword evidence="9" id="KW-0418">Kinase</keyword>
<evidence type="ECO:0000256" key="13">
    <source>
        <dbReference type="ARBA" id="ARBA00023180"/>
    </source>
</evidence>
<sequence>MLTKDFLIHVSLSMSFSSAAWFNPSLQEFVKMGCHHKFSPSSSCLLSLLIVFHFGLAVAITPKLLWNYCPTDANYTAMSAFRTNLNLLLSSLSSSTAAAAGFYNDTVGRPPNQVYGLALCQGDLSFGDCQGCVNASVQAITQECPKGMSSTIWYDICMLRYSNTNFFSAADTVYKVYERNVNNASDLQIFNQQLGNLMNSLATEAARSPSKLFAAGSANLTSFTKVYGLVQCTRDLSADDCYRCLLDSVGSIPSLCDGKQGCKVYGQSCRLRYEMAPFYNISATEVASSSPPSPVVPVSPPSSLPTGGNEGNCFLRFESFPFYNLSSVAAPPSPRNNNGSRRTVLLITIPVAIATLLFLCAVFICCGRTQVGIRRWKPLPQVFVNQDQHEINSAESLLFDLESIRIATDNFSDANKLGEGGFGPVYKGTLENEELIAVKRLSRNSGQGLVELKNEVLLLVKLQHRNLVRLLGCCLKSEEKLLVYEYLPNTSLDKFLFAHDITSSNSNDQILYIDGADSSKRMQLDWATRFKIIEGIGRGLLYLHEDSRLKIIHRDLKASNILLDANMNPKISDFGLAKLFGVDETQRNTSRIAGTYGYMAPEYAFYGLFSIKSDVFSYGVLILEILTGQKNSNNYQGSSSSECFVDLITQVWQNWTQGNILQIIDQNLVDHCPTQEALRCMHIGLLCVQEDPVQRPTMANIVIMLNTHSVSLPAPSAPAFVNHNTITTELGNALESSGNSSESKGKARNFSQNDVSISELEAR</sequence>
<dbReference type="InterPro" id="IPR002902">
    <property type="entry name" value="GNK2"/>
</dbReference>
<evidence type="ECO:0008006" key="20">
    <source>
        <dbReference type="Google" id="ProtNLM"/>
    </source>
</evidence>
<dbReference type="PANTHER" id="PTHR27002:SF1050">
    <property type="entry name" value="CYSTEINE-RICH RECEPTOR-LIKE PROTEIN KINASE 5"/>
    <property type="match status" value="1"/>
</dbReference>
<keyword evidence="6" id="KW-0732">Signal</keyword>
<gene>
    <name evidence="18" type="ORF">ZIOFF_015053</name>
</gene>
<dbReference type="FunFam" id="3.30.200.20:FF:000142">
    <property type="entry name" value="Cysteine-rich receptor-like protein kinase 10"/>
    <property type="match status" value="1"/>
</dbReference>